<reference evidence="1" key="1">
    <citation type="submission" date="2021-05" db="EMBL/GenBank/DDBJ databases">
        <authorList>
            <person name="Alioto T."/>
            <person name="Alioto T."/>
            <person name="Gomez Garrido J."/>
        </authorList>
    </citation>
    <scope>NUCLEOTIDE SEQUENCE</scope>
</reference>
<organism evidence="1">
    <name type="scientific">Cacopsylla melanoneura</name>
    <dbReference type="NCBI Taxonomy" id="428564"/>
    <lineage>
        <taxon>Eukaryota</taxon>
        <taxon>Metazoa</taxon>
        <taxon>Ecdysozoa</taxon>
        <taxon>Arthropoda</taxon>
        <taxon>Hexapoda</taxon>
        <taxon>Insecta</taxon>
        <taxon>Pterygota</taxon>
        <taxon>Neoptera</taxon>
        <taxon>Paraneoptera</taxon>
        <taxon>Hemiptera</taxon>
        <taxon>Sternorrhyncha</taxon>
        <taxon>Psylloidea</taxon>
        <taxon>Psyllidae</taxon>
        <taxon>Psyllinae</taxon>
        <taxon>Cacopsylla</taxon>
    </lineage>
</organism>
<proteinExistence type="predicted"/>
<protein>
    <submittedName>
        <fullName evidence="1">Uncharacterized protein</fullName>
    </submittedName>
</protein>
<name>A0A8D8ZVW7_9HEMI</name>
<dbReference type="EMBL" id="HBUF01539057">
    <property type="protein sequence ID" value="CAG6754329.1"/>
    <property type="molecule type" value="Transcribed_RNA"/>
</dbReference>
<evidence type="ECO:0000313" key="1">
    <source>
        <dbReference type="EMBL" id="CAG6754329.1"/>
    </source>
</evidence>
<sequence>MRAILPTRPPVLQPVLISLCTSSRTTSSNVSPLNIPSTARTRATVVAATILRLDRHPPRSPDRTNPPPSTMIQMILSAARAATRTITRRDAMMEGITVLLFSLSTETERFTFP</sequence>
<dbReference type="EMBL" id="HBUF01343959">
    <property type="protein sequence ID" value="CAG6707217.1"/>
    <property type="molecule type" value="Transcribed_RNA"/>
</dbReference>
<dbReference type="EMBL" id="HBUF01539056">
    <property type="protein sequence ID" value="CAG6754327.1"/>
    <property type="molecule type" value="Transcribed_RNA"/>
</dbReference>
<dbReference type="EMBL" id="HBUF01343958">
    <property type="protein sequence ID" value="CAG6707214.1"/>
    <property type="molecule type" value="Transcribed_RNA"/>
</dbReference>
<dbReference type="EMBL" id="HBUF01539055">
    <property type="protein sequence ID" value="CAG6754325.1"/>
    <property type="molecule type" value="Transcribed_RNA"/>
</dbReference>
<accession>A0A8D8ZVW7</accession>
<dbReference type="AlphaFoldDB" id="A0A8D8ZVW7"/>